<evidence type="ECO:0000313" key="17">
    <source>
        <dbReference type="Proteomes" id="UP001596043"/>
    </source>
</evidence>
<dbReference type="PANTHER" id="PTHR33478:SF1">
    <property type="entry name" value="EXTRACELLULAR METALLOPROTEINASE MEP"/>
    <property type="match status" value="1"/>
</dbReference>
<evidence type="ECO:0000256" key="10">
    <source>
        <dbReference type="ARBA" id="ARBA00023049"/>
    </source>
</evidence>
<keyword evidence="17" id="KW-1185">Reference proteome</keyword>
<keyword evidence="10" id="KW-0482">Metalloprotease</keyword>
<feature type="chain" id="PRO_5045220255" evidence="12">
    <location>
        <begin position="23"/>
        <end position="881"/>
    </location>
</feature>
<accession>A0ABV9I115</accession>
<dbReference type="InterPro" id="IPR046450">
    <property type="entry name" value="PA_dom_sf"/>
</dbReference>
<dbReference type="NCBIfam" id="NF038113">
    <property type="entry name" value="T9SSA_dep_M36"/>
    <property type="match status" value="1"/>
</dbReference>
<dbReference type="InterPro" id="IPR050371">
    <property type="entry name" value="Fungal_virulence_M36"/>
</dbReference>
<dbReference type="InterPro" id="IPR011096">
    <property type="entry name" value="FTP_domain"/>
</dbReference>
<feature type="domain" description="FTP" evidence="14">
    <location>
        <begin position="50"/>
        <end position="97"/>
    </location>
</feature>
<feature type="signal peptide" evidence="12">
    <location>
        <begin position="1"/>
        <end position="22"/>
    </location>
</feature>
<evidence type="ECO:0000256" key="5">
    <source>
        <dbReference type="ARBA" id="ARBA00022670"/>
    </source>
</evidence>
<dbReference type="Gene3D" id="3.10.170.10">
    <property type="match status" value="1"/>
</dbReference>
<evidence type="ECO:0000256" key="4">
    <source>
        <dbReference type="ARBA" id="ARBA00022525"/>
    </source>
</evidence>
<dbReference type="InterPro" id="IPR026444">
    <property type="entry name" value="Secre_tail"/>
</dbReference>
<keyword evidence="6" id="KW-0479">Metal-binding</keyword>
<evidence type="ECO:0000313" key="16">
    <source>
        <dbReference type="EMBL" id="MFC4635451.1"/>
    </source>
</evidence>
<dbReference type="InterPro" id="IPR001842">
    <property type="entry name" value="Peptidase_M36"/>
</dbReference>
<organism evidence="16 17">
    <name type="scientific">Dokdonia ponticola</name>
    <dbReference type="NCBI Taxonomy" id="2041041"/>
    <lineage>
        <taxon>Bacteria</taxon>
        <taxon>Pseudomonadati</taxon>
        <taxon>Bacteroidota</taxon>
        <taxon>Flavobacteriia</taxon>
        <taxon>Flavobacteriales</taxon>
        <taxon>Flavobacteriaceae</taxon>
        <taxon>Dokdonia</taxon>
    </lineage>
</organism>
<evidence type="ECO:0000259" key="14">
    <source>
        <dbReference type="Pfam" id="PF07504"/>
    </source>
</evidence>
<dbReference type="Proteomes" id="UP001596043">
    <property type="component" value="Unassembled WGS sequence"/>
</dbReference>
<evidence type="ECO:0000256" key="8">
    <source>
        <dbReference type="ARBA" id="ARBA00022801"/>
    </source>
</evidence>
<keyword evidence="5" id="KW-0645">Protease</keyword>
<dbReference type="Gene3D" id="3.50.30.30">
    <property type="match status" value="1"/>
</dbReference>
<evidence type="ECO:0000256" key="3">
    <source>
        <dbReference type="ARBA" id="ARBA00006006"/>
    </source>
</evidence>
<keyword evidence="11" id="KW-0865">Zymogen</keyword>
<dbReference type="SUPFAM" id="SSF55486">
    <property type="entry name" value="Metalloproteases ('zincins'), catalytic domain"/>
    <property type="match status" value="1"/>
</dbReference>
<evidence type="ECO:0000256" key="9">
    <source>
        <dbReference type="ARBA" id="ARBA00022833"/>
    </source>
</evidence>
<keyword evidence="7 12" id="KW-0732">Signal</keyword>
<evidence type="ECO:0000256" key="12">
    <source>
        <dbReference type="SAM" id="SignalP"/>
    </source>
</evidence>
<dbReference type="CDD" id="cd04818">
    <property type="entry name" value="PA_subtilisin_1"/>
    <property type="match status" value="1"/>
</dbReference>
<dbReference type="Pfam" id="PF02225">
    <property type="entry name" value="PA"/>
    <property type="match status" value="1"/>
</dbReference>
<name>A0ABV9I115_9FLAO</name>
<evidence type="ECO:0000259" key="15">
    <source>
        <dbReference type="Pfam" id="PF18962"/>
    </source>
</evidence>
<feature type="domain" description="Secretion system C-terminal sorting" evidence="15">
    <location>
        <begin position="808"/>
        <end position="880"/>
    </location>
</feature>
<comment type="caution">
    <text evidence="16">The sequence shown here is derived from an EMBL/GenBank/DDBJ whole genome shotgun (WGS) entry which is preliminary data.</text>
</comment>
<comment type="similarity">
    <text evidence="3">Belongs to the peptidase M36 family.</text>
</comment>
<dbReference type="CDD" id="cd09596">
    <property type="entry name" value="M36"/>
    <property type="match status" value="1"/>
</dbReference>
<keyword evidence="9" id="KW-0862">Zinc</keyword>
<dbReference type="Pfam" id="PF02128">
    <property type="entry name" value="Peptidase_M36"/>
    <property type="match status" value="1"/>
</dbReference>
<dbReference type="Pfam" id="PF07504">
    <property type="entry name" value="FTP"/>
    <property type="match status" value="1"/>
</dbReference>
<proteinExistence type="inferred from homology"/>
<dbReference type="PANTHER" id="PTHR33478">
    <property type="entry name" value="EXTRACELLULAR METALLOPROTEINASE MEP"/>
    <property type="match status" value="1"/>
</dbReference>
<evidence type="ECO:0000256" key="1">
    <source>
        <dbReference type="ARBA" id="ARBA00001947"/>
    </source>
</evidence>
<dbReference type="Gene3D" id="1.10.390.10">
    <property type="entry name" value="Neutral Protease Domain 2"/>
    <property type="match status" value="1"/>
</dbReference>
<dbReference type="SUPFAM" id="SSF52025">
    <property type="entry name" value="PA domain"/>
    <property type="match status" value="1"/>
</dbReference>
<keyword evidence="8" id="KW-0378">Hydrolase</keyword>
<evidence type="ECO:0000259" key="13">
    <source>
        <dbReference type="Pfam" id="PF02225"/>
    </source>
</evidence>
<keyword evidence="4" id="KW-0964">Secreted</keyword>
<evidence type="ECO:0000256" key="11">
    <source>
        <dbReference type="ARBA" id="ARBA00023145"/>
    </source>
</evidence>
<dbReference type="NCBIfam" id="TIGR04183">
    <property type="entry name" value="Por_Secre_tail"/>
    <property type="match status" value="1"/>
</dbReference>
<dbReference type="RefSeq" id="WP_379980679.1">
    <property type="nucleotide sequence ID" value="NZ_JBHSFV010000010.1"/>
</dbReference>
<dbReference type="InterPro" id="IPR003137">
    <property type="entry name" value="PA_domain"/>
</dbReference>
<gene>
    <name evidence="16" type="ORF">ACFO3O_16190</name>
</gene>
<reference evidence="17" key="1">
    <citation type="journal article" date="2019" name="Int. J. Syst. Evol. Microbiol.">
        <title>The Global Catalogue of Microorganisms (GCM) 10K type strain sequencing project: providing services to taxonomists for standard genome sequencing and annotation.</title>
        <authorList>
            <consortium name="The Broad Institute Genomics Platform"/>
            <consortium name="The Broad Institute Genome Sequencing Center for Infectious Disease"/>
            <person name="Wu L."/>
            <person name="Ma J."/>
        </authorList>
    </citation>
    <scope>NUCLEOTIDE SEQUENCE [LARGE SCALE GENOMIC DNA]</scope>
    <source>
        <strain evidence="17">YJ-61-S</strain>
    </source>
</reference>
<comment type="cofactor">
    <cofactor evidence="1">
        <name>Zn(2+)</name>
        <dbReference type="ChEBI" id="CHEBI:29105"/>
    </cofactor>
</comment>
<dbReference type="EMBL" id="JBHSFV010000010">
    <property type="protein sequence ID" value="MFC4635451.1"/>
    <property type="molecule type" value="Genomic_DNA"/>
</dbReference>
<protein>
    <submittedName>
        <fullName evidence="16">T9SS-dependent M36 family metallopeptidase</fullName>
    </submittedName>
</protein>
<evidence type="ECO:0000256" key="2">
    <source>
        <dbReference type="ARBA" id="ARBA00004613"/>
    </source>
</evidence>
<comment type="subcellular location">
    <subcellularLocation>
        <location evidence="2">Secreted</location>
    </subcellularLocation>
</comment>
<dbReference type="InterPro" id="IPR027268">
    <property type="entry name" value="Peptidase_M4/M1_CTD_sf"/>
</dbReference>
<dbReference type="Pfam" id="PF18962">
    <property type="entry name" value="Por_Secre_tail"/>
    <property type="match status" value="1"/>
</dbReference>
<evidence type="ECO:0000256" key="7">
    <source>
        <dbReference type="ARBA" id="ARBA00022729"/>
    </source>
</evidence>
<sequence length="881" mass="94521">MLKLYKLMLFVCVFAFATLTNAQDYGTIIRDHLDANRSTLGITTQDISGLTITDEVFSRTSQTTHVYTNQSINNIPVFNGGVNVAFKDGSIIHVASNLQKDIASRVNATAPVVTPTQAASQAAIALGLGSSNFSLNQTISSQEFVLTQGGVSLEEVPVKLVYQPTEDNALKLAWDLSIHTLDAKHWYSVRVDALSGELLQQHDWVVSCTFESHNHEATNSVAQSASEFSMNQQTAIANELLAGEQYNVFPMPIESPNHGDRSVILEPQTSASPFGWHDNDGAEGADFTITRGNNVWAFEDIDGGDDIGESPDGGADLNFDFPLDDSQDASTFTEAATVNLFYWNNIIHDIFYEYGFDEESGNFQENNYGNGGTDDDFVFALSQAGSGTNNATFGTPPDGGSGVMRMFLWTTSGEVPNANIPSGSQMGDYPITSSTFSSIWPVEGITGDLALAMDDDASAESDDPLDICDAITNPADLDGKIAVLRRGQCTFVTKVEAAEEAGAIAVIIVNNVGDAPINLGIGQGDTTTATIPAGMVTQAAGEAIIAALQNGESIEDVLITGARRIDGSLDNGIIAHEYGHGISNRLTGGRFAAGCLQNEEQMGEGWSDYFGMMLTMTADDTAEEGRGVGTYAVNQPITGPGIRPARYSTDFSVNPLTYDDVNNPNISRPHGIGTVWATMLWDMTWAFIDQYGFDADIYNGTGGNNIALQLVMDGLKLQPCSPGFIEGRDAILAAVEINTLIPDDEKDFAICTIWNAFAARGAGFSAEQGSSDNRFDQVEAFDIPGDVIENCEELLSVNENDLDTVFSIFPNPSNGEITVRIAGTFGEGQIRIYDINGREVYNKPATLEGSVSVNATGLSRGVYIMNITSDSNSYTSKLIIE</sequence>
<feature type="domain" description="PA" evidence="13">
    <location>
        <begin position="466"/>
        <end position="544"/>
    </location>
</feature>
<evidence type="ECO:0000256" key="6">
    <source>
        <dbReference type="ARBA" id="ARBA00022723"/>
    </source>
</evidence>